<gene>
    <name evidence="1" type="ORF">PS435_08740</name>
</gene>
<dbReference type="GO" id="GO:0016787">
    <property type="term" value="F:hydrolase activity"/>
    <property type="evidence" value="ECO:0007669"/>
    <property type="project" value="UniProtKB-KW"/>
</dbReference>
<evidence type="ECO:0000313" key="2">
    <source>
        <dbReference type="Proteomes" id="UP001330016"/>
    </source>
</evidence>
<organism evidence="1 2">
    <name type="scientific">Schleiferilactobacillus harbinensis</name>
    <dbReference type="NCBI Taxonomy" id="304207"/>
    <lineage>
        <taxon>Bacteria</taxon>
        <taxon>Bacillati</taxon>
        <taxon>Bacillota</taxon>
        <taxon>Bacilli</taxon>
        <taxon>Lactobacillales</taxon>
        <taxon>Lactobacillaceae</taxon>
        <taxon>Schleiferilactobacillus</taxon>
    </lineage>
</organism>
<protein>
    <submittedName>
        <fullName evidence="1">Hydrolase</fullName>
    </submittedName>
</protein>
<dbReference type="RefSeq" id="WP_331243838.1">
    <property type="nucleotide sequence ID" value="NZ_JAQSGK010000023.1"/>
</dbReference>
<evidence type="ECO:0000313" key="1">
    <source>
        <dbReference type="EMBL" id="MEE6715945.1"/>
    </source>
</evidence>
<reference evidence="1 2" key="1">
    <citation type="submission" date="2023-02" db="EMBL/GenBank/DDBJ databases">
        <title>The predominant lactic acid bacteria and yeasts involved in the spontaneous fermentation of millet during the production of the traditional porridge Hausa koko in Ghana.</title>
        <authorList>
            <person name="Atter A."/>
            <person name="Diaz M."/>
        </authorList>
    </citation>
    <scope>NUCLEOTIDE SEQUENCE [LARGE SCALE GENOMIC DNA]</scope>
    <source>
        <strain evidence="1 2">FI11640</strain>
    </source>
</reference>
<accession>A0ABU7T005</accession>
<name>A0ABU7T005_9LACO</name>
<dbReference type="Gene3D" id="3.40.50.1820">
    <property type="entry name" value="alpha/beta hydrolase"/>
    <property type="match status" value="1"/>
</dbReference>
<sequence length="72" mass="8072">MNSFSWSRTSLTLPVTIPTVIVTEAYRAAEMAQSEYMTANPRSRVIAGGSYHYIHWEQPTLVSQAIMDLVPV</sequence>
<dbReference type="EMBL" id="JAQSGK010000023">
    <property type="protein sequence ID" value="MEE6715945.1"/>
    <property type="molecule type" value="Genomic_DNA"/>
</dbReference>
<keyword evidence="1" id="KW-0378">Hydrolase</keyword>
<dbReference type="Proteomes" id="UP001330016">
    <property type="component" value="Unassembled WGS sequence"/>
</dbReference>
<proteinExistence type="predicted"/>
<dbReference type="InterPro" id="IPR029058">
    <property type="entry name" value="AB_hydrolase_fold"/>
</dbReference>
<keyword evidence="2" id="KW-1185">Reference proteome</keyword>
<comment type="caution">
    <text evidence="1">The sequence shown here is derived from an EMBL/GenBank/DDBJ whole genome shotgun (WGS) entry which is preliminary data.</text>
</comment>